<dbReference type="InterPro" id="IPR023210">
    <property type="entry name" value="NADP_OxRdtase_dom"/>
</dbReference>
<dbReference type="EMBL" id="JAEPES010000002">
    <property type="protein sequence ID" value="MBK4347108.1"/>
    <property type="molecule type" value="Genomic_DNA"/>
</dbReference>
<dbReference type="GO" id="GO:0005737">
    <property type="term" value="C:cytoplasm"/>
    <property type="evidence" value="ECO:0007669"/>
    <property type="project" value="TreeGrafter"/>
</dbReference>
<evidence type="ECO:0000259" key="2">
    <source>
        <dbReference type="Pfam" id="PF00248"/>
    </source>
</evidence>
<evidence type="ECO:0000313" key="4">
    <source>
        <dbReference type="Proteomes" id="UP000636458"/>
    </source>
</evidence>
<proteinExistence type="predicted"/>
<keyword evidence="1" id="KW-0560">Oxidoreductase</keyword>
<dbReference type="InterPro" id="IPR050791">
    <property type="entry name" value="Aldo-Keto_reductase"/>
</dbReference>
<dbReference type="RefSeq" id="WP_200555479.1">
    <property type="nucleotide sequence ID" value="NZ_JAEPES010000002.1"/>
</dbReference>
<name>A0A934SQC6_9MICO</name>
<dbReference type="Pfam" id="PF00248">
    <property type="entry name" value="Aldo_ket_red"/>
    <property type="match status" value="1"/>
</dbReference>
<accession>A0A934SQC6</accession>
<comment type="caution">
    <text evidence="3">The sequence shown here is derived from an EMBL/GenBank/DDBJ whole genome shotgun (WGS) entry which is preliminary data.</text>
</comment>
<dbReference type="InterPro" id="IPR036812">
    <property type="entry name" value="NAD(P)_OxRdtase_dom_sf"/>
</dbReference>
<keyword evidence="4" id="KW-1185">Reference proteome</keyword>
<feature type="domain" description="NADP-dependent oxidoreductase" evidence="2">
    <location>
        <begin position="9"/>
        <end position="259"/>
    </location>
</feature>
<dbReference type="SUPFAM" id="SSF51430">
    <property type="entry name" value="NAD(P)-linked oxidoreductase"/>
    <property type="match status" value="1"/>
</dbReference>
<dbReference type="CDD" id="cd19088">
    <property type="entry name" value="AKR_AKR13B1"/>
    <property type="match status" value="1"/>
</dbReference>
<evidence type="ECO:0000256" key="1">
    <source>
        <dbReference type="ARBA" id="ARBA00023002"/>
    </source>
</evidence>
<dbReference type="GO" id="GO:0016491">
    <property type="term" value="F:oxidoreductase activity"/>
    <property type="evidence" value="ECO:0007669"/>
    <property type="project" value="UniProtKB-KW"/>
</dbReference>
<dbReference type="PANTHER" id="PTHR43625">
    <property type="entry name" value="AFLATOXIN B1 ALDEHYDE REDUCTASE"/>
    <property type="match status" value="1"/>
</dbReference>
<dbReference type="PANTHER" id="PTHR43625:SF40">
    <property type="entry name" value="ALDO-KETO REDUCTASE YAKC [NADP(+)]"/>
    <property type="match status" value="1"/>
</dbReference>
<sequence>MVELTGQVALGGAGFSIMPQLDDARAIATIRAGYDAGIRIFDSARAYAPADDPLHNERLFRTALDGRPDVVVATKGGHYRERTGEWRIDNRPDRLRRDIEDSIRALDTRPIGLYFLHRADAQASIGEAVAALDDARRDGLIDGIGISNVTIEQLDEATAIAPISAVQNRHSALLRESDAVLARCEQLAIPFFAYSPLSGIGAGAELARRLPNLAALAAERGVSVQRMAIASLLASSPYLSVVVGAGRPATAKDSAAAVSEAWGDREREALELDQGELSAPK</sequence>
<organism evidence="3 4">
    <name type="scientific">Lacisediminihabitans changchengi</name>
    <dbReference type="NCBI Taxonomy" id="2787634"/>
    <lineage>
        <taxon>Bacteria</taxon>
        <taxon>Bacillati</taxon>
        <taxon>Actinomycetota</taxon>
        <taxon>Actinomycetes</taxon>
        <taxon>Micrococcales</taxon>
        <taxon>Microbacteriaceae</taxon>
        <taxon>Lacisediminihabitans</taxon>
    </lineage>
</organism>
<evidence type="ECO:0000313" key="3">
    <source>
        <dbReference type="EMBL" id="MBK4347108.1"/>
    </source>
</evidence>
<protein>
    <submittedName>
        <fullName evidence="3">Aldo/keto reductase</fullName>
    </submittedName>
</protein>
<dbReference type="AlphaFoldDB" id="A0A934SQC6"/>
<dbReference type="Proteomes" id="UP000636458">
    <property type="component" value="Unassembled WGS sequence"/>
</dbReference>
<reference evidence="3" key="1">
    <citation type="submission" date="2021-01" db="EMBL/GenBank/DDBJ databases">
        <title>Lacisediminihabitans sp. nov. strain G11-30, isolated from Antarctic Soil.</title>
        <authorList>
            <person name="Li J."/>
        </authorList>
    </citation>
    <scope>NUCLEOTIDE SEQUENCE</scope>
    <source>
        <strain evidence="3">G11-30</strain>
    </source>
</reference>
<dbReference type="Gene3D" id="3.20.20.100">
    <property type="entry name" value="NADP-dependent oxidoreductase domain"/>
    <property type="match status" value="1"/>
</dbReference>
<gene>
    <name evidence="3" type="ORF">IV501_05625</name>
</gene>